<dbReference type="InterPro" id="IPR006176">
    <property type="entry name" value="3-OHacyl-CoA_DH_NAD-bd"/>
</dbReference>
<evidence type="ECO:0000256" key="4">
    <source>
        <dbReference type="ARBA" id="ARBA00022553"/>
    </source>
</evidence>
<proteinExistence type="inferred from homology"/>
<dbReference type="Pfam" id="PF02737">
    <property type="entry name" value="3HCDH_N"/>
    <property type="match status" value="1"/>
</dbReference>
<dbReference type="InterPro" id="IPR006108">
    <property type="entry name" value="3HC_DH_C"/>
</dbReference>
<gene>
    <name evidence="11" type="ORF">AFUS01_LOCUS18015</name>
</gene>
<evidence type="ECO:0000259" key="9">
    <source>
        <dbReference type="Pfam" id="PF00725"/>
    </source>
</evidence>
<name>A0A8J2NWR4_9HEXA</name>
<dbReference type="EMBL" id="CAJVCH010176106">
    <property type="protein sequence ID" value="CAG7729288.1"/>
    <property type="molecule type" value="Genomic_DNA"/>
</dbReference>
<evidence type="ECO:0000259" key="10">
    <source>
        <dbReference type="Pfam" id="PF02737"/>
    </source>
</evidence>
<comment type="caution">
    <text evidence="11">The sequence shown here is derived from an EMBL/GenBank/DDBJ whole genome shotgun (WGS) entry which is preliminary data.</text>
</comment>
<evidence type="ECO:0000256" key="3">
    <source>
        <dbReference type="ARBA" id="ARBA00011738"/>
    </source>
</evidence>
<keyword evidence="12" id="KW-1185">Reference proteome</keyword>
<comment type="subunit">
    <text evidence="3">Homodimer.</text>
</comment>
<evidence type="ECO:0000256" key="2">
    <source>
        <dbReference type="ARBA" id="ARBA00009463"/>
    </source>
</evidence>
<keyword evidence="6" id="KW-0520">NAD</keyword>
<evidence type="ECO:0000256" key="7">
    <source>
        <dbReference type="ARBA" id="ARBA00038962"/>
    </source>
</evidence>
<dbReference type="GO" id="GO:0070403">
    <property type="term" value="F:NAD+ binding"/>
    <property type="evidence" value="ECO:0007669"/>
    <property type="project" value="InterPro"/>
</dbReference>
<dbReference type="PROSITE" id="PS00067">
    <property type="entry name" value="3HCDH"/>
    <property type="match status" value="1"/>
</dbReference>
<dbReference type="Proteomes" id="UP000708208">
    <property type="component" value="Unassembled WGS sequence"/>
</dbReference>
<accession>A0A8J2NWR4</accession>
<dbReference type="GO" id="GO:0006631">
    <property type="term" value="P:fatty acid metabolic process"/>
    <property type="evidence" value="ECO:0007669"/>
    <property type="project" value="InterPro"/>
</dbReference>
<dbReference type="PANTHER" id="PTHR48075">
    <property type="entry name" value="3-HYDROXYACYL-COA DEHYDROGENASE FAMILY PROTEIN"/>
    <property type="match status" value="1"/>
</dbReference>
<dbReference type="EC" id="1.1.1.45" evidence="7"/>
<evidence type="ECO:0000256" key="6">
    <source>
        <dbReference type="ARBA" id="ARBA00023027"/>
    </source>
</evidence>
<evidence type="ECO:0000313" key="12">
    <source>
        <dbReference type="Proteomes" id="UP000708208"/>
    </source>
</evidence>
<feature type="domain" description="3-hydroxyacyl-CoA dehydrogenase NAD binding" evidence="10">
    <location>
        <begin position="3"/>
        <end position="187"/>
    </location>
</feature>
<protein>
    <recommendedName>
        <fullName evidence="8">L-gulonate 3-dehydrogenase</fullName>
        <ecNumber evidence="7">1.1.1.45</ecNumber>
    </recommendedName>
    <alternativeName>
        <fullName evidence="8">L-gulonate 3-dehydrogenase</fullName>
    </alternativeName>
</protein>
<reference evidence="11" key="1">
    <citation type="submission" date="2021-06" db="EMBL/GenBank/DDBJ databases">
        <authorList>
            <person name="Hodson N. C."/>
            <person name="Mongue J. A."/>
            <person name="Jaron S. K."/>
        </authorList>
    </citation>
    <scope>NUCLEOTIDE SEQUENCE</scope>
</reference>
<comment type="similarity">
    <text evidence="2">Belongs to the 3-hydroxyacyl-CoA dehydrogenase family.</text>
</comment>
<evidence type="ECO:0000256" key="5">
    <source>
        <dbReference type="ARBA" id="ARBA00023002"/>
    </source>
</evidence>
<comment type="subcellular location">
    <subcellularLocation>
        <location evidence="1">Cytoplasm</location>
    </subcellularLocation>
</comment>
<dbReference type="AlphaFoldDB" id="A0A8J2NWR4"/>
<feature type="domain" description="3-hydroxyacyl-CoA dehydrogenase C-terminal" evidence="9">
    <location>
        <begin position="192"/>
        <end position="250"/>
    </location>
</feature>
<evidence type="ECO:0000313" key="11">
    <source>
        <dbReference type="EMBL" id="CAG7729288.1"/>
    </source>
</evidence>
<dbReference type="OrthoDB" id="2021159at2759"/>
<dbReference type="PIRSF" id="PIRSF000105">
    <property type="entry name" value="HCDH"/>
    <property type="match status" value="1"/>
</dbReference>
<keyword evidence="4" id="KW-0597">Phosphoprotein</keyword>
<dbReference type="GO" id="GO:0050104">
    <property type="term" value="F:L-gulonate 3-dehydrogenase activity"/>
    <property type="evidence" value="ECO:0007669"/>
    <property type="project" value="TreeGrafter"/>
</dbReference>
<evidence type="ECO:0000256" key="8">
    <source>
        <dbReference type="ARBA" id="ARBA00042709"/>
    </source>
</evidence>
<dbReference type="InterPro" id="IPR006180">
    <property type="entry name" value="3-OHacyl-CoA_DH_CS"/>
</dbReference>
<dbReference type="InterPro" id="IPR022694">
    <property type="entry name" value="3-OHacyl-CoA_DH"/>
</dbReference>
<dbReference type="PANTHER" id="PTHR48075:SF1">
    <property type="entry name" value="LAMBDA-CRYSTALLIN HOMOLOG"/>
    <property type="match status" value="1"/>
</dbReference>
<keyword evidence="5" id="KW-0560">Oxidoreductase</keyword>
<dbReference type="Pfam" id="PF00725">
    <property type="entry name" value="3HCDH"/>
    <property type="match status" value="1"/>
</dbReference>
<sequence length="316" mass="34827">METVVIVGSGLVGKSWAMLWASAGHQVRLYDVVPEALASAPGQIKEILTLLEAKGQLRPSKLNVQEQLELISVHPDLKEALRGATYIQENTPEALEMKRNTFQLLDALLKEVGNTTAIIGSSTSTIQGSLFTNGLSVEERSIVVHPVNPPYFVNLVELIPTPGTKPEVGIRLRGLMESLGMKPVILNKELPGFALNRIQYAILNECWRLVNDGVLSVADVDTVMKEGLAPRYVFMGPLETAQLNAHGFVDYCQRYGQGINSVSQTMQEIPLMSGESCAEIDRQLQTILPDGQLPQRRAWRDENLARLASFKRELGL</sequence>
<evidence type="ECO:0000256" key="1">
    <source>
        <dbReference type="ARBA" id="ARBA00004496"/>
    </source>
</evidence>
<organism evidence="11 12">
    <name type="scientific">Allacma fusca</name>
    <dbReference type="NCBI Taxonomy" id="39272"/>
    <lineage>
        <taxon>Eukaryota</taxon>
        <taxon>Metazoa</taxon>
        <taxon>Ecdysozoa</taxon>
        <taxon>Arthropoda</taxon>
        <taxon>Hexapoda</taxon>
        <taxon>Collembola</taxon>
        <taxon>Symphypleona</taxon>
        <taxon>Sminthuridae</taxon>
        <taxon>Allacma</taxon>
    </lineage>
</organism>